<reference evidence="4 5" key="1">
    <citation type="submission" date="2019-03" db="EMBL/GenBank/DDBJ databases">
        <title>Genomic Encyclopedia of Type Strains, Phase IV (KMG-IV): sequencing the most valuable type-strain genomes for metagenomic binning, comparative biology and taxonomic classification.</title>
        <authorList>
            <person name="Goeker M."/>
        </authorList>
    </citation>
    <scope>NUCLEOTIDE SEQUENCE [LARGE SCALE GENOMIC DNA]</scope>
    <source>
        <strain evidence="4 5">DSM 21667</strain>
    </source>
</reference>
<keyword evidence="3" id="KW-0472">Membrane</keyword>
<feature type="repeat" description="NHL" evidence="2">
    <location>
        <begin position="1045"/>
        <end position="1084"/>
    </location>
</feature>
<organism evidence="4 5">
    <name type="scientific">Tahibacter aquaticus</name>
    <dbReference type="NCBI Taxonomy" id="520092"/>
    <lineage>
        <taxon>Bacteria</taxon>
        <taxon>Pseudomonadati</taxon>
        <taxon>Pseudomonadota</taxon>
        <taxon>Gammaproteobacteria</taxon>
        <taxon>Lysobacterales</taxon>
        <taxon>Rhodanobacteraceae</taxon>
        <taxon>Tahibacter</taxon>
    </lineage>
</organism>
<name>A0A4R6Z7A9_9GAMM</name>
<feature type="transmembrane region" description="Helical" evidence="3">
    <location>
        <begin position="675"/>
        <end position="694"/>
    </location>
</feature>
<keyword evidence="5" id="KW-1185">Reference proteome</keyword>
<proteinExistence type="predicted"/>
<evidence type="ECO:0000256" key="2">
    <source>
        <dbReference type="PROSITE-ProRule" id="PRU00504"/>
    </source>
</evidence>
<keyword evidence="3" id="KW-1133">Transmembrane helix</keyword>
<dbReference type="InterPro" id="IPR011042">
    <property type="entry name" value="6-blade_b-propeller_TolB-like"/>
</dbReference>
<dbReference type="AlphaFoldDB" id="A0A4R6Z7A9"/>
<evidence type="ECO:0000313" key="4">
    <source>
        <dbReference type="EMBL" id="TDR47642.1"/>
    </source>
</evidence>
<comment type="caution">
    <text evidence="4">The sequence shown here is derived from an EMBL/GenBank/DDBJ whole genome shotgun (WGS) entry which is preliminary data.</text>
</comment>
<sequence length="1198" mass="128790">MNAAQESRPTEKHLLNFIQPQVAADSELVLHVGLRSFAVRPHDAHTRREARAEQRFLRHIPDSDLTHYLEAGLPSDAVSMLELARPIEIDGRPAEQTLQLAFHVPHSGVQSAARLSRASAQKLWDVHPKLLPYAAQLAAEGDSDWMPEGISNLHGSFESAQALLLAHPELINLGTKGDFDIPAYIKNQCVAVALSRSGALTEIIGSLGERWMKTEVAVGPDGQPLRDAQGNLVYTRILHTRVAAALPGPLGLAIRLAKDDERLRGQQWNVQYGVTTATYAARASDGSAPAQEGLLAAEAVSAAGPYKWALANRTPGSGLVMDPNLSYAPAPANKEYNTSDIWLNNDKDAALSPAVVQDLLAGRVHVTLSTPAYPEGLLRAHLKPEGTVEAGKPVTLKAEFAGLVAGTKASASGSFRLNDLRTALTFAIKANKELGASPSGAFGIGEKGEGGKTLRAFSIVDDSANGNLVMHCTNEWLRHLSACVQYRDAKGQVLAPKDWSDKIPSGLRPIFQQDPNTKFLELVPPVRTVFGVPLPADPTRIVIPVPPDAQSIQLYFGGLGRGGSYDSAVCPVGVAVTVVAEMALPMIILFAGIAITNSQPVVKLMADKEVLFAVCTVAGFLVAGGSATYIGVAQDSTKAIKDLAITLGPMLLSPATALGQYLMQKFAEGTAARCAPFFNVFSTIVSAAVTAAQLSQTICEVMSSPWVFNAEITRAIDLDITLKADERWHKFPDLATSYAVSVVYDKGATLPRQVFRLSAPPHSKPLNVKFSDVPAGGRLKIYVFFYAENGWQAGQGESAWIDAKGTSGSTLSIAGLEITTNEVPLSGASIYTHASKIAYTKARGHFWQGSKDPPTATATSPQPYRDHQIQRLLSITTAQRPAMVAYAWQATGLNQPMDDAATPRSNQSMYTLQNLSTLEDPDSAYATPPVGFNLPGAVFYDVTSAQDGSGRNFFVDASRGDFDAEKNPAGGMHLRRVELKYLGKPDFATRSNKSWGRFPVGIDRYVLHPQGVVLGVSYKSHKLWMLKLPAVASSDDLAAQATMAGGEGKREGLLDGPRALAVGLDGRVLVLEGGNDRIQAFDLEGKPVRYFKNPKGGENISTLALKDPANSSYLDLAVEAKGYLYVLRRRNGTGPENYQVDLYEPDGTFLVSTPKVAADKITVDLLRNMYTLNYEVILGKDDRTEPSISLWIPPAPPK</sequence>
<dbReference type="Proteomes" id="UP000295293">
    <property type="component" value="Unassembled WGS sequence"/>
</dbReference>
<evidence type="ECO:0000256" key="3">
    <source>
        <dbReference type="SAM" id="Phobius"/>
    </source>
</evidence>
<dbReference type="Gene3D" id="2.120.10.30">
    <property type="entry name" value="TolB, C-terminal domain"/>
    <property type="match status" value="1"/>
</dbReference>
<dbReference type="RefSeq" id="WP_166653866.1">
    <property type="nucleotide sequence ID" value="NZ_SNZH01000002.1"/>
</dbReference>
<accession>A0A4R6Z7A9</accession>
<evidence type="ECO:0000256" key="1">
    <source>
        <dbReference type="ARBA" id="ARBA00022737"/>
    </source>
</evidence>
<keyword evidence="1" id="KW-0677">Repeat</keyword>
<evidence type="ECO:0000313" key="5">
    <source>
        <dbReference type="Proteomes" id="UP000295293"/>
    </source>
</evidence>
<keyword evidence="3" id="KW-0812">Transmembrane</keyword>
<dbReference type="SUPFAM" id="SSF101898">
    <property type="entry name" value="NHL repeat"/>
    <property type="match status" value="1"/>
</dbReference>
<feature type="transmembrane region" description="Helical" evidence="3">
    <location>
        <begin position="574"/>
        <end position="598"/>
    </location>
</feature>
<evidence type="ECO:0008006" key="6">
    <source>
        <dbReference type="Google" id="ProtNLM"/>
    </source>
</evidence>
<feature type="transmembrane region" description="Helical" evidence="3">
    <location>
        <begin position="643"/>
        <end position="663"/>
    </location>
</feature>
<gene>
    <name evidence="4" type="ORF">DFR29_102302</name>
</gene>
<protein>
    <recommendedName>
        <fullName evidence="6">NHL repeat containing protein</fullName>
    </recommendedName>
</protein>
<dbReference type="PROSITE" id="PS51125">
    <property type="entry name" value="NHL"/>
    <property type="match status" value="1"/>
</dbReference>
<dbReference type="InterPro" id="IPR001258">
    <property type="entry name" value="NHL_repeat"/>
</dbReference>
<feature type="transmembrane region" description="Helical" evidence="3">
    <location>
        <begin position="610"/>
        <end position="631"/>
    </location>
</feature>
<dbReference type="EMBL" id="SNZH01000002">
    <property type="protein sequence ID" value="TDR47642.1"/>
    <property type="molecule type" value="Genomic_DNA"/>
</dbReference>